<dbReference type="HAMAP" id="MF_00384">
    <property type="entry name" value="Homoser_kinase"/>
    <property type="match status" value="1"/>
</dbReference>
<evidence type="ECO:0000256" key="1">
    <source>
        <dbReference type="ARBA" id="ARBA00022605"/>
    </source>
</evidence>
<evidence type="ECO:0000259" key="11">
    <source>
        <dbReference type="Pfam" id="PF08544"/>
    </source>
</evidence>
<keyword evidence="4 7" id="KW-0547">Nucleotide-binding</keyword>
<dbReference type="InterPro" id="IPR006204">
    <property type="entry name" value="GHMP_kinase_N_dom"/>
</dbReference>
<keyword evidence="2 7" id="KW-0808">Transferase</keyword>
<keyword evidence="9" id="KW-0175">Coiled coil</keyword>
<dbReference type="Proteomes" id="UP000664857">
    <property type="component" value="Unassembled WGS sequence"/>
</dbReference>
<comment type="catalytic activity">
    <reaction evidence="7">
        <text>L-homoserine + ATP = O-phospho-L-homoserine + ADP + H(+)</text>
        <dbReference type="Rhea" id="RHEA:13985"/>
        <dbReference type="ChEBI" id="CHEBI:15378"/>
        <dbReference type="ChEBI" id="CHEBI:30616"/>
        <dbReference type="ChEBI" id="CHEBI:57476"/>
        <dbReference type="ChEBI" id="CHEBI:57590"/>
        <dbReference type="ChEBI" id="CHEBI:456216"/>
        <dbReference type="EC" id="2.7.1.39"/>
    </reaction>
</comment>
<feature type="coiled-coil region" evidence="9">
    <location>
        <begin position="254"/>
        <end position="281"/>
    </location>
</feature>
<keyword evidence="13" id="KW-1185">Reference proteome</keyword>
<dbReference type="Gene3D" id="3.30.70.890">
    <property type="entry name" value="GHMP kinase, C-terminal domain"/>
    <property type="match status" value="1"/>
</dbReference>
<dbReference type="SUPFAM" id="SSF55060">
    <property type="entry name" value="GHMP Kinase, C-terminal domain"/>
    <property type="match status" value="1"/>
</dbReference>
<dbReference type="GO" id="GO:0004413">
    <property type="term" value="F:homoserine kinase activity"/>
    <property type="evidence" value="ECO:0007669"/>
    <property type="project" value="UniProtKB-EC"/>
</dbReference>
<evidence type="ECO:0000259" key="10">
    <source>
        <dbReference type="Pfam" id="PF00288"/>
    </source>
</evidence>
<keyword evidence="6 7" id="KW-0067">ATP-binding</keyword>
<accession>A0ABS3HR90</accession>
<dbReference type="InterPro" id="IPR013750">
    <property type="entry name" value="GHMP_kinase_C_dom"/>
</dbReference>
<evidence type="ECO:0000256" key="7">
    <source>
        <dbReference type="HAMAP-Rule" id="MF_00384"/>
    </source>
</evidence>
<comment type="similarity">
    <text evidence="7">Belongs to the GHMP kinase family. Homoserine kinase subfamily.</text>
</comment>
<evidence type="ECO:0000256" key="5">
    <source>
        <dbReference type="ARBA" id="ARBA00022777"/>
    </source>
</evidence>
<evidence type="ECO:0000313" key="12">
    <source>
        <dbReference type="EMBL" id="MBO0476278.1"/>
    </source>
</evidence>
<dbReference type="EC" id="2.7.1.39" evidence="7 8"/>
<dbReference type="PIRSF" id="PIRSF000676">
    <property type="entry name" value="Homoser_kin"/>
    <property type="match status" value="1"/>
</dbReference>
<comment type="function">
    <text evidence="7">Catalyzes the ATP-dependent phosphorylation of L-homoserine to L-homoserine phosphate.</text>
</comment>
<dbReference type="PRINTS" id="PR00958">
    <property type="entry name" value="HOMSERKINASE"/>
</dbReference>
<feature type="domain" description="GHMP kinase C-terminal" evidence="11">
    <location>
        <begin position="197"/>
        <end position="270"/>
    </location>
</feature>
<dbReference type="PANTHER" id="PTHR20861">
    <property type="entry name" value="HOMOSERINE/4-DIPHOSPHOCYTIDYL-2-C-METHYL-D-ERYTHRITOL KINASE"/>
    <property type="match status" value="1"/>
</dbReference>
<evidence type="ECO:0000256" key="8">
    <source>
        <dbReference type="NCBIfam" id="TIGR00191"/>
    </source>
</evidence>
<evidence type="ECO:0000313" key="13">
    <source>
        <dbReference type="Proteomes" id="UP000664857"/>
    </source>
</evidence>
<gene>
    <name evidence="7" type="primary">thrB</name>
    <name evidence="12" type="ORF">DOK76_04295</name>
</gene>
<dbReference type="InterPro" id="IPR000870">
    <property type="entry name" value="Homoserine_kinase"/>
</dbReference>
<comment type="pathway">
    <text evidence="7">Amino-acid biosynthesis; L-threonine biosynthesis; L-threonine from L-aspartate: step 4/5.</text>
</comment>
<keyword evidence="5 7" id="KW-0418">Kinase</keyword>
<name>A0ABS3HR90_9ENTE</name>
<proteinExistence type="inferred from homology"/>
<sequence length="290" mass="31552">MICIKVPATTANLGVGFDCLGMALDIYSYFYFKPSKSLQISGCPTEYQNENNLVYQAYIEAMTELGIKPSPIKLVIKSDIPLERGLGSSSACVVAGVLGAYALAGHPVNQEKALALCTKIEGHPDNVAPALIGGLVASYQGDQILYTSRFPLHSSYKFLVLIPDFRTSTEIARELLPEKIDFTDAVSNQSKLLFATQALTSGDGPLLQEVMTDKLHEPYRKQLIHEVNIVSDLTKQAGALTVLVSGSGPTLLAIAQEKIDIDSLNDQLKELKHQWKCYKVNSDLEGATQC</sequence>
<evidence type="ECO:0000256" key="2">
    <source>
        <dbReference type="ARBA" id="ARBA00022679"/>
    </source>
</evidence>
<dbReference type="InterPro" id="IPR020568">
    <property type="entry name" value="Ribosomal_Su5_D2-typ_SF"/>
</dbReference>
<dbReference type="NCBIfam" id="TIGR00191">
    <property type="entry name" value="thrB"/>
    <property type="match status" value="1"/>
</dbReference>
<evidence type="ECO:0000256" key="4">
    <source>
        <dbReference type="ARBA" id="ARBA00022741"/>
    </source>
</evidence>
<keyword evidence="1 7" id="KW-0028">Amino-acid biosynthesis</keyword>
<keyword evidence="3 7" id="KW-0791">Threonine biosynthesis</keyword>
<dbReference type="InterPro" id="IPR036554">
    <property type="entry name" value="GHMP_kinase_C_sf"/>
</dbReference>
<reference evidence="12 13" key="1">
    <citation type="submission" date="2021-03" db="EMBL/GenBank/DDBJ databases">
        <title>Enterococcal diversity collection.</title>
        <authorList>
            <person name="Gilmore M.S."/>
            <person name="Schwartzman J."/>
            <person name="Van Tyne D."/>
            <person name="Martin M."/>
            <person name="Earl A.M."/>
            <person name="Manson A.L."/>
            <person name="Straub T."/>
            <person name="Salamzade R."/>
            <person name="Saavedra J."/>
            <person name="Lebreton F."/>
            <person name="Prichula J."/>
            <person name="Schaufler K."/>
            <person name="Gaca A."/>
            <person name="Sgardioli B."/>
            <person name="Wagenaar J."/>
            <person name="Strong T."/>
        </authorList>
    </citation>
    <scope>NUCLEOTIDE SEQUENCE [LARGE SCALE GENOMIC DNA]</scope>
    <source>
        <strain evidence="12 13">DIV0080</strain>
    </source>
</reference>
<keyword evidence="7" id="KW-0963">Cytoplasm</keyword>
<comment type="caution">
    <text evidence="12">The sequence shown here is derived from an EMBL/GenBank/DDBJ whole genome shotgun (WGS) entry which is preliminary data.</text>
</comment>
<comment type="subcellular location">
    <subcellularLocation>
        <location evidence="7">Cytoplasm</location>
    </subcellularLocation>
</comment>
<dbReference type="RefSeq" id="WP_206965231.1">
    <property type="nucleotide sequence ID" value="NZ_JAFLVX010000014.1"/>
</dbReference>
<protein>
    <recommendedName>
        <fullName evidence="7 8">Homoserine kinase</fullName>
        <shortName evidence="7">HK</shortName>
        <shortName evidence="7">HSK</shortName>
        <ecNumber evidence="7 8">2.7.1.39</ecNumber>
    </recommendedName>
</protein>
<dbReference type="EMBL" id="JAFLVX010000014">
    <property type="protein sequence ID" value="MBO0476278.1"/>
    <property type="molecule type" value="Genomic_DNA"/>
</dbReference>
<evidence type="ECO:0000256" key="3">
    <source>
        <dbReference type="ARBA" id="ARBA00022697"/>
    </source>
</evidence>
<feature type="binding site" evidence="7">
    <location>
        <begin position="81"/>
        <end position="91"/>
    </location>
    <ligand>
        <name>ATP</name>
        <dbReference type="ChEBI" id="CHEBI:30616"/>
    </ligand>
</feature>
<dbReference type="PANTHER" id="PTHR20861:SF1">
    <property type="entry name" value="HOMOSERINE KINASE"/>
    <property type="match status" value="1"/>
</dbReference>
<dbReference type="Pfam" id="PF00288">
    <property type="entry name" value="GHMP_kinases_N"/>
    <property type="match status" value="1"/>
</dbReference>
<evidence type="ECO:0000256" key="6">
    <source>
        <dbReference type="ARBA" id="ARBA00022840"/>
    </source>
</evidence>
<dbReference type="Gene3D" id="3.30.230.10">
    <property type="match status" value="1"/>
</dbReference>
<dbReference type="InterPro" id="IPR014721">
    <property type="entry name" value="Ribsml_uS5_D2-typ_fold_subgr"/>
</dbReference>
<feature type="domain" description="GHMP kinase N-terminal" evidence="10">
    <location>
        <begin position="52"/>
        <end position="134"/>
    </location>
</feature>
<dbReference type="SUPFAM" id="SSF54211">
    <property type="entry name" value="Ribosomal protein S5 domain 2-like"/>
    <property type="match status" value="1"/>
</dbReference>
<organism evidence="12 13">
    <name type="scientific">Candidatus Vagococcus giribetii</name>
    <dbReference type="NCBI Taxonomy" id="2230876"/>
    <lineage>
        <taxon>Bacteria</taxon>
        <taxon>Bacillati</taxon>
        <taxon>Bacillota</taxon>
        <taxon>Bacilli</taxon>
        <taxon>Lactobacillales</taxon>
        <taxon>Enterococcaceae</taxon>
        <taxon>Vagococcus</taxon>
    </lineage>
</organism>
<dbReference type="Pfam" id="PF08544">
    <property type="entry name" value="GHMP_kinases_C"/>
    <property type="match status" value="1"/>
</dbReference>
<evidence type="ECO:0000256" key="9">
    <source>
        <dbReference type="SAM" id="Coils"/>
    </source>
</evidence>